<comment type="caution">
    <text evidence="3">The sequence shown here is derived from an EMBL/GenBank/DDBJ whole genome shotgun (WGS) entry which is preliminary data.</text>
</comment>
<evidence type="ECO:0000259" key="2">
    <source>
        <dbReference type="Pfam" id="PF02906"/>
    </source>
</evidence>
<proteinExistence type="inferred from homology"/>
<gene>
    <name evidence="3" type="ORF">EZS28_028822</name>
</gene>
<evidence type="ECO:0000313" key="4">
    <source>
        <dbReference type="Proteomes" id="UP000324800"/>
    </source>
</evidence>
<dbReference type="Pfam" id="PF02906">
    <property type="entry name" value="Fe_hyd_lg_C"/>
    <property type="match status" value="1"/>
</dbReference>
<dbReference type="InterPro" id="IPR050340">
    <property type="entry name" value="Cytosolic_Fe-S_CAF"/>
</dbReference>
<dbReference type="Gene3D" id="3.40.50.1780">
    <property type="match status" value="1"/>
</dbReference>
<evidence type="ECO:0000313" key="3">
    <source>
        <dbReference type="EMBL" id="KAA6375650.1"/>
    </source>
</evidence>
<sequence>AVLKLGFKEMVEVALGADNTSLNESAEFLAEVATGKQPLMTTSCCPAWVRAIKVHVPGLVPYISTAGSPMKYTGDLVKKRSPDSITVFIGPCTAKRTEGAGLDNIDHVLTAEELLCAFNAQEIEPSKLPKEDNPTTRLPSAESTAYCGAQNVTAAVVAAVPKATYLNQQRGEGGVATRDLQPVYISPLDKKSFKQVKIWGDKIDQIPGNLIECMNCEGGCISGPGNIISGSVAQARFKQLMKERPQFNDIEDVTVLN</sequence>
<dbReference type="AlphaFoldDB" id="A0A5J4UZY2"/>
<comment type="similarity">
    <text evidence="1">Belongs to the NARF family.</text>
</comment>
<feature type="non-terminal residue" evidence="3">
    <location>
        <position position="1"/>
    </location>
</feature>
<dbReference type="SUPFAM" id="SSF53920">
    <property type="entry name" value="Fe-only hydrogenase"/>
    <property type="match status" value="1"/>
</dbReference>
<accession>A0A5J4UZY2</accession>
<reference evidence="3 4" key="1">
    <citation type="submission" date="2019-03" db="EMBL/GenBank/DDBJ databases">
        <title>Single cell metagenomics reveals metabolic interactions within the superorganism composed of flagellate Streblomastix strix and complex community of Bacteroidetes bacteria on its surface.</title>
        <authorList>
            <person name="Treitli S.C."/>
            <person name="Kolisko M."/>
            <person name="Husnik F."/>
            <person name="Keeling P."/>
            <person name="Hampl V."/>
        </authorList>
    </citation>
    <scope>NUCLEOTIDE SEQUENCE [LARGE SCALE GENOMIC DNA]</scope>
    <source>
        <strain evidence="3">ST1C</strain>
    </source>
</reference>
<dbReference type="OrthoDB" id="10253113at2759"/>
<dbReference type="EMBL" id="SNRW01011082">
    <property type="protein sequence ID" value="KAA6375650.1"/>
    <property type="molecule type" value="Genomic_DNA"/>
</dbReference>
<dbReference type="InterPro" id="IPR004108">
    <property type="entry name" value="Fe_hydrogenase_lsu_C"/>
</dbReference>
<dbReference type="Gene3D" id="3.40.950.10">
    <property type="entry name" value="Fe-only Hydrogenase (Larger Subunit), Chain L, domain 3"/>
    <property type="match status" value="1"/>
</dbReference>
<dbReference type="Proteomes" id="UP000324800">
    <property type="component" value="Unassembled WGS sequence"/>
</dbReference>
<organism evidence="3 4">
    <name type="scientific">Streblomastix strix</name>
    <dbReference type="NCBI Taxonomy" id="222440"/>
    <lineage>
        <taxon>Eukaryota</taxon>
        <taxon>Metamonada</taxon>
        <taxon>Preaxostyla</taxon>
        <taxon>Oxymonadida</taxon>
        <taxon>Streblomastigidae</taxon>
        <taxon>Streblomastix</taxon>
    </lineage>
</organism>
<protein>
    <submittedName>
        <fullName evidence="3">[FeFe]-hydrogenase</fullName>
    </submittedName>
</protein>
<evidence type="ECO:0000256" key="1">
    <source>
        <dbReference type="ARBA" id="ARBA00006596"/>
    </source>
</evidence>
<name>A0A5J4UZY2_9EUKA</name>
<dbReference type="InterPro" id="IPR009016">
    <property type="entry name" value="Fe_hydrogenase"/>
</dbReference>
<dbReference type="PANTHER" id="PTHR11615">
    <property type="entry name" value="NITRATE, FORMATE, IRON DEHYDROGENASE"/>
    <property type="match status" value="1"/>
</dbReference>
<feature type="domain" description="Iron hydrogenase large subunit C-terminal" evidence="2">
    <location>
        <begin position="2"/>
        <end position="224"/>
    </location>
</feature>